<dbReference type="Proteomes" id="UP000036873">
    <property type="component" value="Unassembled WGS sequence"/>
</dbReference>
<dbReference type="AlphaFoldDB" id="A0A0L6TZM8"/>
<gene>
    <name evidence="2" type="ORF">AKG39_10350</name>
</gene>
<keyword evidence="1" id="KW-0472">Membrane</keyword>
<keyword evidence="1" id="KW-0812">Transmembrane</keyword>
<feature type="transmembrane region" description="Helical" evidence="1">
    <location>
        <begin position="146"/>
        <end position="164"/>
    </location>
</feature>
<feature type="transmembrane region" description="Helical" evidence="1">
    <location>
        <begin position="123"/>
        <end position="140"/>
    </location>
</feature>
<evidence type="ECO:0000313" key="3">
    <source>
        <dbReference type="Proteomes" id="UP000036873"/>
    </source>
</evidence>
<keyword evidence="3" id="KW-1185">Reference proteome</keyword>
<reference evidence="3" key="1">
    <citation type="submission" date="2015-07" db="EMBL/GenBank/DDBJ databases">
        <title>Draft genome sequence of Acetobacterium bakii DSM 8293, a potential psychrophilic chemical producer through syngas fermentation.</title>
        <authorList>
            <person name="Song Y."/>
            <person name="Hwang S."/>
            <person name="Cho B.-K."/>
        </authorList>
    </citation>
    <scope>NUCLEOTIDE SEQUENCE [LARGE SCALE GENOMIC DNA]</scope>
    <source>
        <strain evidence="3">DSM 8239</strain>
    </source>
</reference>
<protein>
    <submittedName>
        <fullName evidence="2">Uncharacterized protein</fullName>
    </submittedName>
</protein>
<comment type="caution">
    <text evidence="2">The sequence shown here is derived from an EMBL/GenBank/DDBJ whole genome shotgun (WGS) entry which is preliminary data.</text>
</comment>
<evidence type="ECO:0000256" key="1">
    <source>
        <dbReference type="SAM" id="Phobius"/>
    </source>
</evidence>
<evidence type="ECO:0000313" key="2">
    <source>
        <dbReference type="EMBL" id="KNZ41721.1"/>
    </source>
</evidence>
<feature type="transmembrane region" description="Helical" evidence="1">
    <location>
        <begin position="37"/>
        <end position="57"/>
    </location>
</feature>
<dbReference type="EMBL" id="LGYO01000024">
    <property type="protein sequence ID" value="KNZ41721.1"/>
    <property type="molecule type" value="Genomic_DNA"/>
</dbReference>
<proteinExistence type="predicted"/>
<feature type="transmembrane region" description="Helical" evidence="1">
    <location>
        <begin position="63"/>
        <end position="84"/>
    </location>
</feature>
<sequence length="193" mass="22661">MMKMFLNPDKPLSTCKEHSCDDCNAKTLIHCHFNGKLLMRFLMIAFPCLLIAGIGIFRFNYLFILPWIIFTLLFFGFIEIRVLCSHCPHYAEPESKTLKCWANYGSPKIWKYRPGPMNIPEKIIFFSGILFIFLYPVVLMAISQQFILLSLLMLFIIIGVSYMYRYMCKKCMNFACPFNCVPQETREIFSEHN</sequence>
<keyword evidence="1" id="KW-1133">Transmembrane helix</keyword>
<name>A0A0L6TZM8_9FIRM</name>
<dbReference type="OrthoDB" id="3078440at2"/>
<dbReference type="RefSeq" id="WP_050740323.1">
    <property type="nucleotide sequence ID" value="NZ_LGYO01000024.1"/>
</dbReference>
<organism evidence="2 3">
    <name type="scientific">Acetobacterium bakii</name>
    <dbReference type="NCBI Taxonomy" id="52689"/>
    <lineage>
        <taxon>Bacteria</taxon>
        <taxon>Bacillati</taxon>
        <taxon>Bacillota</taxon>
        <taxon>Clostridia</taxon>
        <taxon>Eubacteriales</taxon>
        <taxon>Eubacteriaceae</taxon>
        <taxon>Acetobacterium</taxon>
    </lineage>
</organism>
<accession>A0A0L6TZM8</accession>